<dbReference type="PANTHER" id="PTHR43080:SF2">
    <property type="entry name" value="CBS DOMAIN-CONTAINING PROTEIN"/>
    <property type="match status" value="1"/>
</dbReference>
<dbReference type="InterPro" id="IPR000644">
    <property type="entry name" value="CBS_dom"/>
</dbReference>
<name>A0A5S9IIU5_UABAM</name>
<dbReference type="EMBL" id="AP019860">
    <property type="protein sequence ID" value="BBM82347.1"/>
    <property type="molecule type" value="Genomic_DNA"/>
</dbReference>
<sequence length="157" mass="17713">MLQVKDIMQTEIVVVNAHMTLRELSNIFANYHLTGLIVVDANERLAGVVSLRDLIEYSQKCVDIYCEEANIDKNFFYHDLSQKEIFNLDIEFKENTTVGQIMTPMMVCVDEEESVTKAAKIMLDAAVHRLLVTKNDNVVGIVSAMDMVGIVAREEVS</sequence>
<evidence type="ECO:0000259" key="3">
    <source>
        <dbReference type="PROSITE" id="PS51371"/>
    </source>
</evidence>
<dbReference type="PROSITE" id="PS51371">
    <property type="entry name" value="CBS"/>
    <property type="match status" value="2"/>
</dbReference>
<dbReference type="KEGG" id="uam:UABAM_00690"/>
<reference evidence="4 5" key="1">
    <citation type="submission" date="2019-08" db="EMBL/GenBank/DDBJ databases">
        <title>Complete genome sequence of Candidatus Uab amorphum.</title>
        <authorList>
            <person name="Shiratori T."/>
            <person name="Suzuki S."/>
            <person name="Kakizawa Y."/>
            <person name="Ishida K."/>
        </authorList>
    </citation>
    <scope>NUCLEOTIDE SEQUENCE [LARGE SCALE GENOMIC DNA]</scope>
    <source>
        <strain evidence="4 5">SRT547</strain>
    </source>
</reference>
<evidence type="ECO:0000313" key="5">
    <source>
        <dbReference type="Proteomes" id="UP000326354"/>
    </source>
</evidence>
<feature type="domain" description="CBS" evidence="3">
    <location>
        <begin position="8"/>
        <end position="64"/>
    </location>
</feature>
<dbReference type="PANTHER" id="PTHR43080">
    <property type="entry name" value="CBS DOMAIN-CONTAINING PROTEIN CBSX3, MITOCHONDRIAL"/>
    <property type="match status" value="1"/>
</dbReference>
<gene>
    <name evidence="4" type="ORF">UABAM_00690</name>
</gene>
<dbReference type="RefSeq" id="WP_173013111.1">
    <property type="nucleotide sequence ID" value="NZ_AP019860.1"/>
</dbReference>
<dbReference type="SMART" id="SM00116">
    <property type="entry name" value="CBS"/>
    <property type="match status" value="2"/>
</dbReference>
<evidence type="ECO:0000256" key="1">
    <source>
        <dbReference type="ARBA" id="ARBA00023122"/>
    </source>
</evidence>
<dbReference type="Gene3D" id="3.10.580.10">
    <property type="entry name" value="CBS-domain"/>
    <property type="match status" value="1"/>
</dbReference>
<protein>
    <submittedName>
        <fullName evidence="4">CBS domain-containing protein</fullName>
    </submittedName>
</protein>
<proteinExistence type="predicted"/>
<dbReference type="Pfam" id="PF00571">
    <property type="entry name" value="CBS"/>
    <property type="match status" value="2"/>
</dbReference>
<keyword evidence="1 2" id="KW-0129">CBS domain</keyword>
<dbReference type="InterPro" id="IPR051257">
    <property type="entry name" value="Diverse_CBS-Domain"/>
</dbReference>
<evidence type="ECO:0000313" key="4">
    <source>
        <dbReference type="EMBL" id="BBM82347.1"/>
    </source>
</evidence>
<accession>A0A5S9IIU5</accession>
<dbReference type="InterPro" id="IPR046342">
    <property type="entry name" value="CBS_dom_sf"/>
</dbReference>
<dbReference type="Proteomes" id="UP000326354">
    <property type="component" value="Chromosome"/>
</dbReference>
<keyword evidence="5" id="KW-1185">Reference proteome</keyword>
<dbReference type="SUPFAM" id="SSF54631">
    <property type="entry name" value="CBS-domain pair"/>
    <property type="match status" value="1"/>
</dbReference>
<dbReference type="AlphaFoldDB" id="A0A5S9IIU5"/>
<feature type="domain" description="CBS" evidence="3">
    <location>
        <begin position="102"/>
        <end position="157"/>
    </location>
</feature>
<evidence type="ECO:0000256" key="2">
    <source>
        <dbReference type="PROSITE-ProRule" id="PRU00703"/>
    </source>
</evidence>
<organism evidence="4 5">
    <name type="scientific">Uabimicrobium amorphum</name>
    <dbReference type="NCBI Taxonomy" id="2596890"/>
    <lineage>
        <taxon>Bacteria</taxon>
        <taxon>Pseudomonadati</taxon>
        <taxon>Planctomycetota</taxon>
        <taxon>Candidatus Uabimicrobiia</taxon>
        <taxon>Candidatus Uabimicrobiales</taxon>
        <taxon>Candidatus Uabimicrobiaceae</taxon>
        <taxon>Candidatus Uabimicrobium</taxon>
    </lineage>
</organism>